<dbReference type="EMBL" id="KZ825311">
    <property type="protein sequence ID" value="RAH51092.1"/>
    <property type="molecule type" value="Genomic_DNA"/>
</dbReference>
<proteinExistence type="predicted"/>
<name>A0ACD1GPF6_9EURO</name>
<dbReference type="Proteomes" id="UP000249057">
    <property type="component" value="Unassembled WGS sequence"/>
</dbReference>
<organism evidence="1 2">
    <name type="scientific">Aspergillus brunneoviolaceus CBS 621.78</name>
    <dbReference type="NCBI Taxonomy" id="1450534"/>
    <lineage>
        <taxon>Eukaryota</taxon>
        <taxon>Fungi</taxon>
        <taxon>Dikarya</taxon>
        <taxon>Ascomycota</taxon>
        <taxon>Pezizomycotina</taxon>
        <taxon>Eurotiomycetes</taxon>
        <taxon>Eurotiomycetidae</taxon>
        <taxon>Eurotiales</taxon>
        <taxon>Aspergillaceae</taxon>
        <taxon>Aspergillus</taxon>
        <taxon>Aspergillus subgen. Circumdati</taxon>
    </lineage>
</organism>
<reference evidence="1" key="1">
    <citation type="submission" date="2018-02" db="EMBL/GenBank/DDBJ databases">
        <title>The genomes of Aspergillus section Nigri reveals drivers in fungal speciation.</title>
        <authorList>
            <consortium name="DOE Joint Genome Institute"/>
            <person name="Vesth T.C."/>
            <person name="Nybo J."/>
            <person name="Theobald S."/>
            <person name="Brandl J."/>
            <person name="Frisvad J.C."/>
            <person name="Nielsen K.F."/>
            <person name="Lyhne E.K."/>
            <person name="Kogle M.E."/>
            <person name="Kuo A."/>
            <person name="Riley R."/>
            <person name="Clum A."/>
            <person name="Nolan M."/>
            <person name="Lipzen A."/>
            <person name="Salamov A."/>
            <person name="Henrissat B."/>
            <person name="Wiebenga A."/>
            <person name="De vries R.P."/>
            <person name="Grigoriev I.V."/>
            <person name="Mortensen U.H."/>
            <person name="Andersen M.R."/>
            <person name="Baker S.E."/>
        </authorList>
    </citation>
    <scope>NUCLEOTIDE SEQUENCE</scope>
    <source>
        <strain evidence="1">CBS 621.78</strain>
    </source>
</reference>
<evidence type="ECO:0000313" key="2">
    <source>
        <dbReference type="Proteomes" id="UP000249057"/>
    </source>
</evidence>
<gene>
    <name evidence="1" type="ORF">BO95DRAFT_458445</name>
</gene>
<sequence>MTDREVLLESVVLIAAGSGIIGVVTMIFLRWAVMADPEIESRLEEKSLTRRGDCAVLRRWDCLGSFPGRVSMCGGTTAPYHPVLLFASRRASSHGLKSQISPWTVAGRAAAGKGHFCALGWREPDMFMAVEVLPRVSALRWRKRF</sequence>
<keyword evidence="2" id="KW-1185">Reference proteome</keyword>
<accession>A0ACD1GPF6</accession>
<protein>
    <submittedName>
        <fullName evidence="1">Uncharacterized protein</fullName>
    </submittedName>
</protein>
<evidence type="ECO:0000313" key="1">
    <source>
        <dbReference type="EMBL" id="RAH51092.1"/>
    </source>
</evidence>